<accession>A0AAD4JZE0</accession>
<dbReference type="PANTHER" id="PTHR12129:SF20">
    <property type="entry name" value="HEPARAN SULFATE 2-O-SULFOTRANSFERASE PIPE"/>
    <property type="match status" value="1"/>
</dbReference>
<dbReference type="PANTHER" id="PTHR12129">
    <property type="entry name" value="HEPARAN SULFATE 2-O-SULFOTRANSFERASE"/>
    <property type="match status" value="1"/>
</dbReference>
<keyword evidence="6" id="KW-1133">Transmembrane helix</keyword>
<comment type="similarity">
    <text evidence="2">Belongs to the sulfotransferase 3 family.</text>
</comment>
<dbReference type="EMBL" id="JAJJHW010002585">
    <property type="protein sequence ID" value="KAH8370397.1"/>
    <property type="molecule type" value="Genomic_DNA"/>
</dbReference>
<name>A0AAD4JZE0_9MUSC</name>
<keyword evidence="4" id="KW-0812">Transmembrane</keyword>
<evidence type="ECO:0000256" key="9">
    <source>
        <dbReference type="ARBA" id="ARBA00023180"/>
    </source>
</evidence>
<keyword evidence="5" id="KW-0735">Signal-anchor</keyword>
<evidence type="ECO:0000256" key="1">
    <source>
        <dbReference type="ARBA" id="ARBA00004323"/>
    </source>
</evidence>
<dbReference type="Gene3D" id="3.40.50.300">
    <property type="entry name" value="P-loop containing nucleotide triphosphate hydrolases"/>
    <property type="match status" value="1"/>
</dbReference>
<keyword evidence="8" id="KW-0472">Membrane</keyword>
<dbReference type="Proteomes" id="UP001200034">
    <property type="component" value="Unassembled WGS sequence"/>
</dbReference>
<sequence>HNDINVVLNGPVQSITRMRTRKEQRTEVDWVSKLQHETLYIAHGNWIDFAAHGKRKPIYISMVRDPVERMIHNYYDQRTLNKMVISRSIYAGYPQKTDAWYKQSFEECVRSGSPECRYIQYSVVDAVEDFKRQSLFFCGHNDDCLPFNTPRAVQMAKRRVELEYAVVGTWDHPNITLTVLEKYVPRYFNHARKLYSRRCPFVLSRHSFPRLHRHAVDADVRALVRRNFTHEYDFYYFCKQRLYKQYIALQLEHNLN</sequence>
<evidence type="ECO:0000313" key="10">
    <source>
        <dbReference type="EMBL" id="KAH8370397.1"/>
    </source>
</evidence>
<dbReference type="InterPro" id="IPR007734">
    <property type="entry name" value="Heparan_SO4_2-O-STrfase"/>
</dbReference>
<evidence type="ECO:0000256" key="3">
    <source>
        <dbReference type="ARBA" id="ARBA00022679"/>
    </source>
</evidence>
<comment type="subcellular location">
    <subcellularLocation>
        <location evidence="1">Golgi apparatus membrane</location>
        <topology evidence="1">Single-pass type II membrane protein</topology>
    </subcellularLocation>
</comment>
<evidence type="ECO:0000256" key="8">
    <source>
        <dbReference type="ARBA" id="ARBA00023136"/>
    </source>
</evidence>
<evidence type="ECO:0000313" key="11">
    <source>
        <dbReference type="Proteomes" id="UP001200034"/>
    </source>
</evidence>
<keyword evidence="3" id="KW-0808">Transferase</keyword>
<dbReference type="AlphaFoldDB" id="A0AAD4JZE0"/>
<protein>
    <recommendedName>
        <fullName evidence="12">Heparan sulfate 2-O-sulfotransferase pipe</fullName>
    </recommendedName>
</protein>
<evidence type="ECO:0000256" key="7">
    <source>
        <dbReference type="ARBA" id="ARBA00023034"/>
    </source>
</evidence>
<dbReference type="Pfam" id="PF03567">
    <property type="entry name" value="Sulfotransfer_2"/>
    <property type="match status" value="1"/>
</dbReference>
<gene>
    <name evidence="10" type="ORF">KR093_003313</name>
</gene>
<dbReference type="InterPro" id="IPR005331">
    <property type="entry name" value="Sulfotransferase"/>
</dbReference>
<organism evidence="10 11">
    <name type="scientific">Drosophila rubida</name>
    <dbReference type="NCBI Taxonomy" id="30044"/>
    <lineage>
        <taxon>Eukaryota</taxon>
        <taxon>Metazoa</taxon>
        <taxon>Ecdysozoa</taxon>
        <taxon>Arthropoda</taxon>
        <taxon>Hexapoda</taxon>
        <taxon>Insecta</taxon>
        <taxon>Pterygota</taxon>
        <taxon>Neoptera</taxon>
        <taxon>Endopterygota</taxon>
        <taxon>Diptera</taxon>
        <taxon>Brachycera</taxon>
        <taxon>Muscomorpha</taxon>
        <taxon>Ephydroidea</taxon>
        <taxon>Drosophilidae</taxon>
        <taxon>Drosophila</taxon>
    </lineage>
</organism>
<dbReference type="InterPro" id="IPR027417">
    <property type="entry name" value="P-loop_NTPase"/>
</dbReference>
<comment type="caution">
    <text evidence="10">The sequence shown here is derived from an EMBL/GenBank/DDBJ whole genome shotgun (WGS) entry which is preliminary data.</text>
</comment>
<dbReference type="GO" id="GO:0008146">
    <property type="term" value="F:sulfotransferase activity"/>
    <property type="evidence" value="ECO:0007669"/>
    <property type="project" value="InterPro"/>
</dbReference>
<reference evidence="10" key="1">
    <citation type="journal article" date="2021" name="Mol. Ecol. Resour.">
        <title>Phylogenomic analyses of the genus Drosophila reveals genomic signals of climate adaptation.</title>
        <authorList>
            <person name="Li F."/>
            <person name="Rane R.V."/>
            <person name="Luria V."/>
            <person name="Xiong Z."/>
            <person name="Chen J."/>
            <person name="Li Z."/>
            <person name="Catullo R.A."/>
            <person name="Griffin P.C."/>
            <person name="Schiffer M."/>
            <person name="Pearce S."/>
            <person name="Lee S.F."/>
            <person name="McElroy K."/>
            <person name="Stocker A."/>
            <person name="Shirriffs J."/>
            <person name="Cockerell F."/>
            <person name="Coppin C."/>
            <person name="Sgro C.M."/>
            <person name="Karger A."/>
            <person name="Cain J.W."/>
            <person name="Weber J.A."/>
            <person name="Santpere G."/>
            <person name="Kirschner M.W."/>
            <person name="Hoffmann A.A."/>
            <person name="Oakeshott J.G."/>
            <person name="Zhang G."/>
        </authorList>
    </citation>
    <scope>NUCLEOTIDE SEQUENCE</scope>
    <source>
        <strain evidence="10">BGI-SZ-2011g</strain>
    </source>
</reference>
<evidence type="ECO:0008006" key="12">
    <source>
        <dbReference type="Google" id="ProtNLM"/>
    </source>
</evidence>
<evidence type="ECO:0000256" key="2">
    <source>
        <dbReference type="ARBA" id="ARBA00010569"/>
    </source>
</evidence>
<proteinExistence type="inferred from homology"/>
<keyword evidence="9" id="KW-0325">Glycoprotein</keyword>
<keyword evidence="7" id="KW-0333">Golgi apparatus</keyword>
<evidence type="ECO:0000256" key="4">
    <source>
        <dbReference type="ARBA" id="ARBA00022692"/>
    </source>
</evidence>
<dbReference type="GO" id="GO:0000139">
    <property type="term" value="C:Golgi membrane"/>
    <property type="evidence" value="ECO:0007669"/>
    <property type="project" value="UniProtKB-SubCell"/>
</dbReference>
<evidence type="ECO:0000256" key="6">
    <source>
        <dbReference type="ARBA" id="ARBA00022989"/>
    </source>
</evidence>
<keyword evidence="11" id="KW-1185">Reference proteome</keyword>
<feature type="non-terminal residue" evidence="10">
    <location>
        <position position="1"/>
    </location>
</feature>
<evidence type="ECO:0000256" key="5">
    <source>
        <dbReference type="ARBA" id="ARBA00022968"/>
    </source>
</evidence>